<reference evidence="5 6" key="2">
    <citation type="journal article" date="2010" name="Stand. Genomic Sci.">
        <title>Complete genome sequence of Sebaldella termitidis type strain (NCTC 11300).</title>
        <authorList>
            <person name="Harmon-Smith M."/>
            <person name="Celia L."/>
            <person name="Chertkov O."/>
            <person name="Lapidus A."/>
            <person name="Copeland A."/>
            <person name="Glavina Del Rio T."/>
            <person name="Nolan M."/>
            <person name="Lucas S."/>
            <person name="Tice H."/>
            <person name="Cheng J.F."/>
            <person name="Han C."/>
            <person name="Detter J.C."/>
            <person name="Bruce D."/>
            <person name="Goodwin L."/>
            <person name="Pitluck S."/>
            <person name="Pati A."/>
            <person name="Liolios K."/>
            <person name="Ivanova N."/>
            <person name="Mavromatis K."/>
            <person name="Mikhailova N."/>
            <person name="Chen A."/>
            <person name="Palaniappan K."/>
            <person name="Land M."/>
            <person name="Hauser L."/>
            <person name="Chang Y.J."/>
            <person name="Jeffries C.D."/>
            <person name="Brettin T."/>
            <person name="Goker M."/>
            <person name="Beck B."/>
            <person name="Bristow J."/>
            <person name="Eisen J.A."/>
            <person name="Markowitz V."/>
            <person name="Hugenholtz P."/>
            <person name="Kyrpides N.C."/>
            <person name="Klenk H.P."/>
            <person name="Chen F."/>
        </authorList>
    </citation>
    <scope>NUCLEOTIDE SEQUENCE [LARGE SCALE GENOMIC DNA]</scope>
    <source>
        <strain evidence="6">ATCC 33386 / NCTC 11300</strain>
    </source>
</reference>
<keyword evidence="2" id="KW-0238">DNA-binding</keyword>
<evidence type="ECO:0000256" key="3">
    <source>
        <dbReference type="ARBA" id="ARBA00023163"/>
    </source>
</evidence>
<dbReference type="InterPro" id="IPR018060">
    <property type="entry name" value="HTH_AraC"/>
</dbReference>
<name>D1AQV1_SEBTE</name>
<keyword evidence="6" id="KW-1185">Reference proteome</keyword>
<evidence type="ECO:0000256" key="2">
    <source>
        <dbReference type="ARBA" id="ARBA00023125"/>
    </source>
</evidence>
<gene>
    <name evidence="5" type="ordered locus">Sterm_3526</name>
</gene>
<dbReference type="GO" id="GO:0043565">
    <property type="term" value="F:sequence-specific DNA binding"/>
    <property type="evidence" value="ECO:0007669"/>
    <property type="project" value="InterPro"/>
</dbReference>
<dbReference type="GO" id="GO:0003700">
    <property type="term" value="F:DNA-binding transcription factor activity"/>
    <property type="evidence" value="ECO:0007669"/>
    <property type="project" value="InterPro"/>
</dbReference>
<dbReference type="PANTHER" id="PTHR47504">
    <property type="entry name" value="RIGHT ORIGIN-BINDING PROTEIN"/>
    <property type="match status" value="1"/>
</dbReference>
<dbReference type="Pfam" id="PF12833">
    <property type="entry name" value="HTH_18"/>
    <property type="match status" value="1"/>
</dbReference>
<dbReference type="Gene3D" id="1.10.10.60">
    <property type="entry name" value="Homeodomain-like"/>
    <property type="match status" value="2"/>
</dbReference>
<evidence type="ECO:0000313" key="5">
    <source>
        <dbReference type="EMBL" id="ACZ10361.1"/>
    </source>
</evidence>
<dbReference type="STRING" id="526218.Sterm_3526"/>
<dbReference type="RefSeq" id="WP_012862943.1">
    <property type="nucleotide sequence ID" value="NC_013517.1"/>
</dbReference>
<dbReference type="PROSITE" id="PS01124">
    <property type="entry name" value="HTH_ARAC_FAMILY_2"/>
    <property type="match status" value="1"/>
</dbReference>
<proteinExistence type="predicted"/>
<dbReference type="SMART" id="SM00342">
    <property type="entry name" value="HTH_ARAC"/>
    <property type="match status" value="1"/>
</dbReference>
<feature type="domain" description="HTH araC/xylS-type" evidence="4">
    <location>
        <begin position="4"/>
        <end position="102"/>
    </location>
</feature>
<dbReference type="Proteomes" id="UP000000845">
    <property type="component" value="Chromosome"/>
</dbReference>
<keyword evidence="1" id="KW-0805">Transcription regulation</keyword>
<dbReference type="AlphaFoldDB" id="D1AQV1"/>
<evidence type="ECO:0000259" key="4">
    <source>
        <dbReference type="PROSITE" id="PS01124"/>
    </source>
</evidence>
<reference evidence="6" key="1">
    <citation type="submission" date="2009-09" db="EMBL/GenBank/DDBJ databases">
        <title>The complete chromosome of Sebaldella termitidis ATCC 33386.</title>
        <authorList>
            <consortium name="US DOE Joint Genome Institute (JGI-PGF)"/>
            <person name="Lucas S."/>
            <person name="Copeland A."/>
            <person name="Lapidus A."/>
            <person name="Glavina del Rio T."/>
            <person name="Dalin E."/>
            <person name="Tice H."/>
            <person name="Bruce D."/>
            <person name="Goodwin L."/>
            <person name="Pitluck S."/>
            <person name="Kyrpides N."/>
            <person name="Mavromatis K."/>
            <person name="Ivanova N."/>
            <person name="Mikhailova N."/>
            <person name="Sims D."/>
            <person name="Meincke L."/>
            <person name="Brettin T."/>
            <person name="Detter J.C."/>
            <person name="Han C."/>
            <person name="Larimer F."/>
            <person name="Land M."/>
            <person name="Hauser L."/>
            <person name="Markowitz V."/>
            <person name="Cheng J.F."/>
            <person name="Hugenholtz P."/>
            <person name="Woyke T."/>
            <person name="Wu D."/>
            <person name="Eisen J.A."/>
        </authorList>
    </citation>
    <scope>NUCLEOTIDE SEQUENCE [LARGE SCALE GENOMIC DNA]</scope>
    <source>
        <strain evidence="6">ATCC 33386 / NCTC 11300</strain>
    </source>
</reference>
<keyword evidence="3" id="KW-0804">Transcription</keyword>
<dbReference type="SUPFAM" id="SSF46689">
    <property type="entry name" value="Homeodomain-like"/>
    <property type="match status" value="2"/>
</dbReference>
<evidence type="ECO:0000313" key="6">
    <source>
        <dbReference type="Proteomes" id="UP000000845"/>
    </source>
</evidence>
<dbReference type="EMBL" id="CP001739">
    <property type="protein sequence ID" value="ACZ10361.1"/>
    <property type="molecule type" value="Genomic_DNA"/>
</dbReference>
<dbReference type="eggNOG" id="COG2207">
    <property type="taxonomic scope" value="Bacteria"/>
</dbReference>
<evidence type="ECO:0000256" key="1">
    <source>
        <dbReference type="ARBA" id="ARBA00023015"/>
    </source>
</evidence>
<dbReference type="KEGG" id="str:Sterm_3526"/>
<accession>D1AQV1</accession>
<dbReference type="InterPro" id="IPR050959">
    <property type="entry name" value="MarA-like"/>
</dbReference>
<dbReference type="InterPro" id="IPR009057">
    <property type="entry name" value="Homeodomain-like_sf"/>
</dbReference>
<organism evidence="5 6">
    <name type="scientific">Sebaldella termitidis (strain ATCC 33386 / NCTC 11300)</name>
    <dbReference type="NCBI Taxonomy" id="526218"/>
    <lineage>
        <taxon>Bacteria</taxon>
        <taxon>Fusobacteriati</taxon>
        <taxon>Fusobacteriota</taxon>
        <taxon>Fusobacteriia</taxon>
        <taxon>Fusobacteriales</taxon>
        <taxon>Leptotrichiaceae</taxon>
        <taxon>Sebaldella</taxon>
    </lineage>
</organism>
<dbReference type="PANTHER" id="PTHR47504:SF6">
    <property type="entry name" value="ARAC-FAMILY TRANSCRIPTIONAL REGULATOR"/>
    <property type="match status" value="1"/>
</dbReference>
<protein>
    <submittedName>
        <fullName evidence="5">Transcriptional regulator, AraC family</fullName>
    </submittedName>
</protein>
<sequence>MNIKEVFFYIKKNFNNDIKLKNISDNFYSSKYHFSREFKRIKKFTIKEYISTLKIDKSIGLILKKRNSILYAQLKSGFLSAGSFSNLFKKYTGLSPKQYQEKYLNSFRVIKNFEETKECFEIEHNSEKMKRNRGSCEVEIIFPKTYREYIVFVGLFIRPIPNHKPIVGKALLNKRTCKLKNIPDGKYYLLSCAIKKSNNPLDYFKFDKALRGMVEESINFPSMEEKKFKIVLREAEEDDPPIVFNVSQLLVEKILKKNSNSEEKKI</sequence>
<dbReference type="HOGENOM" id="CLU_082704_1_0_0"/>